<proteinExistence type="predicted"/>
<protein>
    <submittedName>
        <fullName evidence="1">Uncharacterized protein</fullName>
    </submittedName>
</protein>
<accession>A0A6J5SSZ0</accession>
<organism evidence="1">
    <name type="scientific">uncultured Caudovirales phage</name>
    <dbReference type="NCBI Taxonomy" id="2100421"/>
    <lineage>
        <taxon>Viruses</taxon>
        <taxon>Duplodnaviria</taxon>
        <taxon>Heunggongvirae</taxon>
        <taxon>Uroviricota</taxon>
        <taxon>Caudoviricetes</taxon>
        <taxon>Peduoviridae</taxon>
        <taxon>Maltschvirus</taxon>
        <taxon>Maltschvirus maltsch</taxon>
    </lineage>
</organism>
<gene>
    <name evidence="1" type="ORF">UFOVP1604_31</name>
</gene>
<dbReference type="EMBL" id="LR797474">
    <property type="protein sequence ID" value="CAB4218563.1"/>
    <property type="molecule type" value="Genomic_DNA"/>
</dbReference>
<reference evidence="1" key="1">
    <citation type="submission" date="2020-05" db="EMBL/GenBank/DDBJ databases">
        <authorList>
            <person name="Chiriac C."/>
            <person name="Salcher M."/>
            <person name="Ghai R."/>
            <person name="Kavagutti S V."/>
        </authorList>
    </citation>
    <scope>NUCLEOTIDE SEQUENCE</scope>
</reference>
<name>A0A6J5SSZ0_9CAUD</name>
<evidence type="ECO:0000313" key="1">
    <source>
        <dbReference type="EMBL" id="CAB4218563.1"/>
    </source>
</evidence>
<sequence>MKLVKTFENFMHSEPDTEIGHKATIIEIPQQAAGIDHEAHHEVENYMFFSNLETIQRLIKIMLEMDPMKVDQLLKNGHNWAEDHITSSKDDIEEVADFLMGEMTEKEVQESSTKAYSCNECGTMYEAHEINEDHTCSCGSKLEENWG</sequence>